<dbReference type="Gene3D" id="3.40.50.720">
    <property type="entry name" value="NAD(P)-binding Rossmann-like Domain"/>
    <property type="match status" value="1"/>
</dbReference>
<dbReference type="InterPro" id="IPR013332">
    <property type="entry name" value="KPR_N"/>
</dbReference>
<evidence type="ECO:0000259" key="11">
    <source>
        <dbReference type="Pfam" id="PF02558"/>
    </source>
</evidence>
<comment type="catalytic activity">
    <reaction evidence="9 10">
        <text>(R)-pantoate + NADP(+) = 2-dehydropantoate + NADPH + H(+)</text>
        <dbReference type="Rhea" id="RHEA:16233"/>
        <dbReference type="ChEBI" id="CHEBI:11561"/>
        <dbReference type="ChEBI" id="CHEBI:15378"/>
        <dbReference type="ChEBI" id="CHEBI:15980"/>
        <dbReference type="ChEBI" id="CHEBI:57783"/>
        <dbReference type="ChEBI" id="CHEBI:58349"/>
        <dbReference type="EC" id="1.1.1.169"/>
    </reaction>
</comment>
<dbReference type="Pfam" id="PF02558">
    <property type="entry name" value="ApbA"/>
    <property type="match status" value="1"/>
</dbReference>
<feature type="domain" description="Ketopantoate reductase N-terminal" evidence="11">
    <location>
        <begin position="17"/>
        <end position="173"/>
    </location>
</feature>
<dbReference type="RefSeq" id="WP_080915123.1">
    <property type="nucleotide sequence ID" value="NZ_CP020472.1"/>
</dbReference>
<evidence type="ECO:0000256" key="10">
    <source>
        <dbReference type="RuleBase" id="RU362068"/>
    </source>
</evidence>
<evidence type="ECO:0000313" key="13">
    <source>
        <dbReference type="EMBL" id="ARD21396.1"/>
    </source>
</evidence>
<name>A0ABM6JI30_9GAMM</name>
<sequence>MLQPHTTKTVAATKPTVAILGAGAIGMLVYKQLSEFTQPILLGRDLIKEHALTFEPFSKEATSETQIIEGMMCDVNTITHTQLASVSLIIVCVKSYQVTHAIRPLIDNLPQQCTLLLLHNGMGPHLDTLTLLAQHQRDDINLYLGTTSQAALKCNKLHVRQTGTGKTMLGHFKGKKLTEKQLALLTQAIPDCHVSEDIRLALWQKLVINCAINPLTAIEQCRNGQLAKPQYQARIDNIIDECIMVANADGVMLSKQVMVENVYQVIALTANNYSSMHQDIAHQRQTEIHQINGYVTSRAKYHHIATPVNDQLVDDVSSL</sequence>
<gene>
    <name evidence="13" type="ORF">SJ2017_1065</name>
</gene>
<dbReference type="SUPFAM" id="SSF48179">
    <property type="entry name" value="6-phosphogluconate dehydrogenase C-terminal domain-like"/>
    <property type="match status" value="1"/>
</dbReference>
<dbReference type="PANTHER" id="PTHR43765">
    <property type="entry name" value="2-DEHYDROPANTOATE 2-REDUCTASE-RELATED"/>
    <property type="match status" value="1"/>
</dbReference>
<dbReference type="InterPro" id="IPR036291">
    <property type="entry name" value="NAD(P)-bd_dom_sf"/>
</dbReference>
<accession>A0ABM6JI30</accession>
<evidence type="ECO:0000256" key="1">
    <source>
        <dbReference type="ARBA" id="ARBA00004994"/>
    </source>
</evidence>
<comment type="function">
    <text evidence="10">Catalyzes the NADPH-dependent reduction of ketopantoate into pantoic acid.</text>
</comment>
<comment type="similarity">
    <text evidence="2 10">Belongs to the ketopantoate reductase family.</text>
</comment>
<feature type="domain" description="Ketopantoate reductase C-terminal" evidence="12">
    <location>
        <begin position="197"/>
        <end position="314"/>
    </location>
</feature>
<evidence type="ECO:0000256" key="3">
    <source>
        <dbReference type="ARBA" id="ARBA00013014"/>
    </source>
</evidence>
<dbReference type="SUPFAM" id="SSF51735">
    <property type="entry name" value="NAD(P)-binding Rossmann-fold domains"/>
    <property type="match status" value="1"/>
</dbReference>
<proteinExistence type="inferred from homology"/>
<evidence type="ECO:0000256" key="9">
    <source>
        <dbReference type="ARBA" id="ARBA00048793"/>
    </source>
</evidence>
<reference evidence="13 14" key="1">
    <citation type="submission" date="2017-03" db="EMBL/GenBank/DDBJ databases">
        <title>Genome sequencing of Shewanella japonica KCTC 22435.</title>
        <authorList>
            <person name="Kim K.M."/>
        </authorList>
    </citation>
    <scope>NUCLEOTIDE SEQUENCE [LARGE SCALE GENOMIC DNA]</scope>
    <source>
        <strain evidence="13 14">KCTC 22435</strain>
    </source>
</reference>
<dbReference type="InterPro" id="IPR050838">
    <property type="entry name" value="Ketopantoate_reductase"/>
</dbReference>
<keyword evidence="14" id="KW-1185">Reference proteome</keyword>
<keyword evidence="7 10" id="KW-0560">Oxidoreductase</keyword>
<evidence type="ECO:0000256" key="4">
    <source>
        <dbReference type="ARBA" id="ARBA00019465"/>
    </source>
</evidence>
<protein>
    <recommendedName>
        <fullName evidence="4 10">2-dehydropantoate 2-reductase</fullName>
        <ecNumber evidence="3 10">1.1.1.169</ecNumber>
    </recommendedName>
    <alternativeName>
        <fullName evidence="8 10">Ketopantoate reductase</fullName>
    </alternativeName>
</protein>
<dbReference type="EMBL" id="CP020472">
    <property type="protein sequence ID" value="ARD21396.1"/>
    <property type="molecule type" value="Genomic_DNA"/>
</dbReference>
<comment type="pathway">
    <text evidence="1 10">Cofactor biosynthesis; (R)-pantothenate biosynthesis; (R)-pantoate from 3-methyl-2-oxobutanoate: step 2/2.</text>
</comment>
<keyword evidence="5 10" id="KW-0566">Pantothenate biosynthesis</keyword>
<dbReference type="NCBIfam" id="TIGR00745">
    <property type="entry name" value="apbA_panE"/>
    <property type="match status" value="1"/>
</dbReference>
<organism evidence="13 14">
    <name type="scientific">Shewanella japonica</name>
    <dbReference type="NCBI Taxonomy" id="93973"/>
    <lineage>
        <taxon>Bacteria</taxon>
        <taxon>Pseudomonadati</taxon>
        <taxon>Pseudomonadota</taxon>
        <taxon>Gammaproteobacteria</taxon>
        <taxon>Alteromonadales</taxon>
        <taxon>Shewanellaceae</taxon>
        <taxon>Shewanella</taxon>
    </lineage>
</organism>
<dbReference type="Pfam" id="PF08546">
    <property type="entry name" value="ApbA_C"/>
    <property type="match status" value="1"/>
</dbReference>
<dbReference type="InterPro" id="IPR013752">
    <property type="entry name" value="KPA_reductase"/>
</dbReference>
<dbReference type="Gene3D" id="1.10.1040.10">
    <property type="entry name" value="N-(1-d-carboxylethyl)-l-norvaline Dehydrogenase, domain 2"/>
    <property type="match status" value="1"/>
</dbReference>
<dbReference type="EC" id="1.1.1.169" evidence="3 10"/>
<evidence type="ECO:0000256" key="8">
    <source>
        <dbReference type="ARBA" id="ARBA00032024"/>
    </source>
</evidence>
<dbReference type="PANTHER" id="PTHR43765:SF2">
    <property type="entry name" value="2-DEHYDROPANTOATE 2-REDUCTASE"/>
    <property type="match status" value="1"/>
</dbReference>
<evidence type="ECO:0000256" key="2">
    <source>
        <dbReference type="ARBA" id="ARBA00007870"/>
    </source>
</evidence>
<evidence type="ECO:0000256" key="7">
    <source>
        <dbReference type="ARBA" id="ARBA00023002"/>
    </source>
</evidence>
<dbReference type="InterPro" id="IPR003710">
    <property type="entry name" value="ApbA"/>
</dbReference>
<dbReference type="Proteomes" id="UP000191820">
    <property type="component" value="Chromosome"/>
</dbReference>
<dbReference type="InterPro" id="IPR013328">
    <property type="entry name" value="6PGD_dom2"/>
</dbReference>
<evidence type="ECO:0000256" key="5">
    <source>
        <dbReference type="ARBA" id="ARBA00022655"/>
    </source>
</evidence>
<dbReference type="InterPro" id="IPR008927">
    <property type="entry name" value="6-PGluconate_DH-like_C_sf"/>
</dbReference>
<keyword evidence="6 10" id="KW-0521">NADP</keyword>
<evidence type="ECO:0000259" key="12">
    <source>
        <dbReference type="Pfam" id="PF08546"/>
    </source>
</evidence>
<evidence type="ECO:0000256" key="6">
    <source>
        <dbReference type="ARBA" id="ARBA00022857"/>
    </source>
</evidence>
<evidence type="ECO:0000313" key="14">
    <source>
        <dbReference type="Proteomes" id="UP000191820"/>
    </source>
</evidence>